<evidence type="ECO:0000313" key="5">
    <source>
        <dbReference type="EMBL" id="CAD8213903.1"/>
    </source>
</evidence>
<dbReference type="InterPro" id="IPR019734">
    <property type="entry name" value="TPR_rpt"/>
</dbReference>
<keyword evidence="1" id="KW-0677">Repeat</keyword>
<evidence type="ECO:0000256" key="1">
    <source>
        <dbReference type="ARBA" id="ARBA00022737"/>
    </source>
</evidence>
<evidence type="ECO:0008006" key="7">
    <source>
        <dbReference type="Google" id="ProtNLM"/>
    </source>
</evidence>
<dbReference type="EMBL" id="CAJJDP010000168">
    <property type="protein sequence ID" value="CAD8213903.1"/>
    <property type="molecule type" value="Genomic_DNA"/>
</dbReference>
<proteinExistence type="predicted"/>
<feature type="repeat" description="TPR" evidence="3">
    <location>
        <begin position="371"/>
        <end position="404"/>
    </location>
</feature>
<name>A0A8S1YJX4_PAROT</name>
<dbReference type="PANTHER" id="PTHR44943">
    <property type="entry name" value="CELLULOSE SYNTHASE OPERON PROTEIN C"/>
    <property type="match status" value="1"/>
</dbReference>
<evidence type="ECO:0000256" key="2">
    <source>
        <dbReference type="ARBA" id="ARBA00022803"/>
    </source>
</evidence>
<reference evidence="5" key="1">
    <citation type="submission" date="2021-01" db="EMBL/GenBank/DDBJ databases">
        <authorList>
            <consortium name="Genoscope - CEA"/>
            <person name="William W."/>
        </authorList>
    </citation>
    <scope>NUCLEOTIDE SEQUENCE</scope>
</reference>
<gene>
    <name evidence="5" type="ORF">POCTA_138.1.T1650025</name>
</gene>
<organism evidence="5 6">
    <name type="scientific">Paramecium octaurelia</name>
    <dbReference type="NCBI Taxonomy" id="43137"/>
    <lineage>
        <taxon>Eukaryota</taxon>
        <taxon>Sar</taxon>
        <taxon>Alveolata</taxon>
        <taxon>Ciliophora</taxon>
        <taxon>Intramacronucleata</taxon>
        <taxon>Oligohymenophorea</taxon>
        <taxon>Peniculida</taxon>
        <taxon>Parameciidae</taxon>
        <taxon>Paramecium</taxon>
    </lineage>
</organism>
<feature type="repeat" description="TPR" evidence="3">
    <location>
        <begin position="337"/>
        <end position="370"/>
    </location>
</feature>
<keyword evidence="2 3" id="KW-0802">TPR repeat</keyword>
<dbReference type="InterPro" id="IPR051685">
    <property type="entry name" value="Ycf3/AcsC/BcsC/TPR_MFPF"/>
</dbReference>
<keyword evidence="6" id="KW-1185">Reference proteome</keyword>
<keyword evidence="4" id="KW-1133">Transmembrane helix</keyword>
<dbReference type="OrthoDB" id="2335338at2759"/>
<dbReference type="Proteomes" id="UP000683925">
    <property type="component" value="Unassembled WGS sequence"/>
</dbReference>
<dbReference type="SMART" id="SM00028">
    <property type="entry name" value="TPR"/>
    <property type="match status" value="5"/>
</dbReference>
<evidence type="ECO:0000256" key="4">
    <source>
        <dbReference type="SAM" id="Phobius"/>
    </source>
</evidence>
<feature type="transmembrane region" description="Helical" evidence="4">
    <location>
        <begin position="151"/>
        <end position="175"/>
    </location>
</feature>
<dbReference type="AlphaFoldDB" id="A0A8S1YJX4"/>
<keyword evidence="4" id="KW-0812">Transmembrane</keyword>
<dbReference type="PANTHER" id="PTHR44943:SF4">
    <property type="entry name" value="TPR REPEAT-CONTAINING PROTEIN MJ0798"/>
    <property type="match status" value="1"/>
</dbReference>
<sequence length="439" mass="52357">MKRLKSLDNLLVVKLGFIENSDFFLRRGEKLIFKKLARSNSQDQIVTSTIFQNAQQTAIFYYLQFTILVPFYSDLFHTHKMFSNYLCFAFLSRSFFFIQSKLSLPNRICLFFRLIFQKLVFKFPTCSFVHLRGPNIPPNLVSKLPLELKLFSTFPFLFIHILILIQFLQFLVVSFNCDQNNYLTPLILQCFSMHFLEFYFYCPLICSPYQNLFGQEFTDHKLDSPKFQALPKFHTLYITDDFPRFLNALISPFQIASLTRKQLLLPEDSNYYNGKAETLKYLNRFEEALENYDLAIQKNPEDFDYYINKAITLDEMDRFEEALEHFDLAIQKNLEDPDYYNYKAVTLDKMNRLEEALKYYDLAIQKNPEESYFYFNKANTLDKMNRLKDALENYDLAIQKNPQDSNYYYGKADVLKQMNRFEEAQKYYKLAASKQRKLK</sequence>
<feature type="transmembrane region" description="Helical" evidence="4">
    <location>
        <begin position="59"/>
        <end position="76"/>
    </location>
</feature>
<dbReference type="Pfam" id="PF14559">
    <property type="entry name" value="TPR_19"/>
    <property type="match status" value="2"/>
</dbReference>
<dbReference type="PROSITE" id="PS50005">
    <property type="entry name" value="TPR"/>
    <property type="match status" value="3"/>
</dbReference>
<accession>A0A8S1YJX4</accession>
<protein>
    <recommendedName>
        <fullName evidence="7">Tetratricopeptide repeat protein</fullName>
    </recommendedName>
</protein>
<evidence type="ECO:0000313" key="6">
    <source>
        <dbReference type="Proteomes" id="UP000683925"/>
    </source>
</evidence>
<keyword evidence="4" id="KW-0472">Membrane</keyword>
<feature type="repeat" description="TPR" evidence="3">
    <location>
        <begin position="269"/>
        <end position="302"/>
    </location>
</feature>
<evidence type="ECO:0000256" key="3">
    <source>
        <dbReference type="PROSITE-ProRule" id="PRU00339"/>
    </source>
</evidence>
<comment type="caution">
    <text evidence="5">The sequence shown here is derived from an EMBL/GenBank/DDBJ whole genome shotgun (WGS) entry which is preliminary data.</text>
</comment>